<dbReference type="GO" id="GO:0051959">
    <property type="term" value="F:dynein light intermediate chain binding"/>
    <property type="evidence" value="ECO:0007669"/>
    <property type="project" value="TreeGrafter"/>
</dbReference>
<gene>
    <name evidence="7" type="primary">RILP</name>
</gene>
<dbReference type="CTD" id="83547"/>
<keyword evidence="6" id="KW-1185">Reference proteome</keyword>
<dbReference type="OrthoDB" id="10069524at2759"/>
<organism evidence="6 7">
    <name type="scientific">Microcaecilia unicolor</name>
    <dbReference type="NCBI Taxonomy" id="1415580"/>
    <lineage>
        <taxon>Eukaryota</taxon>
        <taxon>Metazoa</taxon>
        <taxon>Chordata</taxon>
        <taxon>Craniata</taxon>
        <taxon>Vertebrata</taxon>
        <taxon>Euteleostomi</taxon>
        <taxon>Amphibia</taxon>
        <taxon>Gymnophiona</taxon>
        <taxon>Siphonopidae</taxon>
        <taxon>Microcaecilia</taxon>
    </lineage>
</organism>
<dbReference type="InParanoid" id="A0A6P7WMK7"/>
<dbReference type="GO" id="GO:0045022">
    <property type="term" value="P:early endosome to late endosome transport"/>
    <property type="evidence" value="ECO:0007669"/>
    <property type="project" value="TreeGrafter"/>
</dbReference>
<feature type="domain" description="RH2" evidence="5">
    <location>
        <begin position="270"/>
        <end position="374"/>
    </location>
</feature>
<dbReference type="GO" id="GO:0015031">
    <property type="term" value="P:protein transport"/>
    <property type="evidence" value="ECO:0007669"/>
    <property type="project" value="UniProtKB-KW"/>
</dbReference>
<dbReference type="Gene3D" id="6.10.230.10">
    <property type="match status" value="1"/>
</dbReference>
<dbReference type="InterPro" id="IPR034744">
    <property type="entry name" value="RH2"/>
</dbReference>
<feature type="coiled-coil region" evidence="4">
    <location>
        <begin position="101"/>
        <end position="135"/>
    </location>
</feature>
<name>A0A6P7WMK7_9AMPH</name>
<evidence type="ECO:0000313" key="6">
    <source>
        <dbReference type="Proteomes" id="UP000515156"/>
    </source>
</evidence>
<keyword evidence="2" id="KW-0653">Protein transport</keyword>
<sequence length="415" mass="47027">METLESSGSEPEALWRQQRATTLSRAHVYCMARTLGLELQAMQERCGWEAVSGLVPRVVKLLELLEEFCGTREDLLLRAAHSLPLQGEDWGQSSGESARSLLETQGQKHALQRQLSELQEENQKLLLQLAESQSQKGGGVCVSDSVIRKETEVMLKLKEVVDRQRDEIRAKTHEIYCKNKDTEALQEQLDRFLRMNEDLRRKLSLVQAQLKSSLEKKADLETLFQAKQSEIDRLAKSRAAEIPSSVPIQESAVLSQDEQKGIESGTDTNRPFFTMEEVKQILQERNELKTNLFLVQEELAYYHRELLNDQRTPALLLDAMKSTIKKQRKKIKAKMLGIVEDVGSSGDEGDGSWLQTSGSDCVDSRLPESKIKSLFGLWYRNNRDVTVPGSAGIWEIIDSEEVKLAEEGEHSSRKD</sequence>
<dbReference type="GO" id="GO:0060271">
    <property type="term" value="P:cilium assembly"/>
    <property type="evidence" value="ECO:0007669"/>
    <property type="project" value="TreeGrafter"/>
</dbReference>
<dbReference type="InterPro" id="IPR021563">
    <property type="entry name" value="RILP_dimer"/>
</dbReference>
<dbReference type="FunCoup" id="A0A6P7WMK7">
    <property type="interactions" value="194"/>
</dbReference>
<dbReference type="SUPFAM" id="SSF161256">
    <property type="entry name" value="RILP dimerisation region"/>
    <property type="match status" value="1"/>
</dbReference>
<dbReference type="GO" id="GO:0005764">
    <property type="term" value="C:lysosome"/>
    <property type="evidence" value="ECO:0007669"/>
    <property type="project" value="TreeGrafter"/>
</dbReference>
<keyword evidence="3 4" id="KW-0175">Coiled coil</keyword>
<evidence type="ECO:0000256" key="3">
    <source>
        <dbReference type="ARBA" id="ARBA00023054"/>
    </source>
</evidence>
<accession>A0A6P7WMK7</accession>
<evidence type="ECO:0000256" key="1">
    <source>
        <dbReference type="ARBA" id="ARBA00022448"/>
    </source>
</evidence>
<dbReference type="GO" id="GO:0036064">
    <property type="term" value="C:ciliary basal body"/>
    <property type="evidence" value="ECO:0007669"/>
    <property type="project" value="TreeGrafter"/>
</dbReference>
<dbReference type="InterPro" id="IPR051241">
    <property type="entry name" value="DZIP_RILPL"/>
</dbReference>
<protein>
    <submittedName>
        <fullName evidence="7">Rab-interacting lysosomal protein isoform X1</fullName>
    </submittedName>
</protein>
<evidence type="ECO:0000256" key="4">
    <source>
        <dbReference type="SAM" id="Coils"/>
    </source>
</evidence>
<dbReference type="KEGG" id="muo:115456527"/>
<dbReference type="PANTHER" id="PTHR21502">
    <property type="entry name" value="ZINC FINGER PROTEIN DZIP1"/>
    <property type="match status" value="1"/>
</dbReference>
<dbReference type="GeneID" id="115456527"/>
<dbReference type="Gene3D" id="1.20.58.1770">
    <property type="match status" value="1"/>
</dbReference>
<proteinExistence type="predicted"/>
<evidence type="ECO:0000259" key="5">
    <source>
        <dbReference type="PROSITE" id="PS51777"/>
    </source>
</evidence>
<feature type="coiled-coil region" evidence="4">
    <location>
        <begin position="182"/>
        <end position="216"/>
    </location>
</feature>
<evidence type="ECO:0000313" key="7">
    <source>
        <dbReference type="RefSeq" id="XP_030041523.1"/>
    </source>
</evidence>
<keyword evidence="1" id="KW-0813">Transport</keyword>
<reference evidence="7" key="1">
    <citation type="submission" date="2025-08" db="UniProtKB">
        <authorList>
            <consortium name="RefSeq"/>
        </authorList>
    </citation>
    <scope>IDENTIFICATION</scope>
</reference>
<dbReference type="PROSITE" id="PS51777">
    <property type="entry name" value="RH2"/>
    <property type="match status" value="1"/>
</dbReference>
<dbReference type="PANTHER" id="PTHR21502:SF7">
    <property type="entry name" value="RAB-INTERACTING LYSOSOMAL PROTEIN"/>
    <property type="match status" value="1"/>
</dbReference>
<dbReference type="RefSeq" id="XP_030041523.1">
    <property type="nucleotide sequence ID" value="XM_030185663.1"/>
</dbReference>
<dbReference type="Pfam" id="PF09744">
    <property type="entry name" value="RH1"/>
    <property type="match status" value="1"/>
</dbReference>
<dbReference type="Proteomes" id="UP000515156">
    <property type="component" value="Chromosome 13"/>
</dbReference>
<dbReference type="GO" id="GO:0046983">
    <property type="term" value="F:protein dimerization activity"/>
    <property type="evidence" value="ECO:0007669"/>
    <property type="project" value="InterPro"/>
</dbReference>
<evidence type="ECO:0000256" key="2">
    <source>
        <dbReference type="ARBA" id="ARBA00022927"/>
    </source>
</evidence>
<dbReference type="Pfam" id="PF11461">
    <property type="entry name" value="RILP"/>
    <property type="match status" value="1"/>
</dbReference>
<dbReference type="AlphaFoldDB" id="A0A6P7WMK7"/>
<dbReference type="GO" id="GO:0031267">
    <property type="term" value="F:small GTPase binding"/>
    <property type="evidence" value="ECO:0007669"/>
    <property type="project" value="TreeGrafter"/>
</dbReference>
<dbReference type="InterPro" id="IPR034743">
    <property type="entry name" value="RH1"/>
</dbReference>